<comment type="subcellular location">
    <subcellularLocation>
        <location evidence="3">Mitochondrion</location>
    </subcellularLocation>
</comment>
<evidence type="ECO:0000313" key="5">
    <source>
        <dbReference type="Proteomes" id="UP000509704"/>
    </source>
</evidence>
<protein>
    <recommendedName>
        <fullName evidence="3">Altered inheritance of mitochondria protein 41</fullName>
    </recommendedName>
</protein>
<evidence type="ECO:0000256" key="3">
    <source>
        <dbReference type="RuleBase" id="RU365099"/>
    </source>
</evidence>
<dbReference type="SUPFAM" id="SSF89095">
    <property type="entry name" value="GatB/YqeY motif"/>
    <property type="match status" value="1"/>
</dbReference>
<evidence type="ECO:0000256" key="2">
    <source>
        <dbReference type="ARBA" id="ARBA00023128"/>
    </source>
</evidence>
<keyword evidence="2 3" id="KW-0496">Mitochondrion</keyword>
<dbReference type="InterPro" id="IPR003789">
    <property type="entry name" value="Asn/Gln_tRNA_amidoTrase-B-like"/>
</dbReference>
<gene>
    <name evidence="3" type="primary">AIM41</name>
    <name evidence="4" type="ORF">HG535_0F05250</name>
</gene>
<dbReference type="InterPro" id="IPR042184">
    <property type="entry name" value="YqeY/Aim41_N"/>
</dbReference>
<reference evidence="4 5" key="1">
    <citation type="submission" date="2020-07" db="EMBL/GenBank/DDBJ databases">
        <title>The yeast mating-type switching endonuclease HO is a domesticated member of an unorthodox homing genetic element family.</title>
        <authorList>
            <person name="Coughlan A.Y."/>
            <person name="Lombardi L."/>
            <person name="Braun-Galleani S."/>
            <person name="Martos A.R."/>
            <person name="Galeote V."/>
            <person name="Bigey F."/>
            <person name="Dequin S."/>
            <person name="Byrne K.P."/>
            <person name="Wolfe K.H."/>
        </authorList>
    </citation>
    <scope>NUCLEOTIDE SEQUENCE [LARGE SCALE GENOMIC DNA]</scope>
    <source>
        <strain evidence="4 5">NRRL Y-6702</strain>
    </source>
</reference>
<dbReference type="EMBL" id="CP058609">
    <property type="protein sequence ID" value="QLG74013.1"/>
    <property type="molecule type" value="Genomic_DNA"/>
</dbReference>
<dbReference type="GO" id="GO:0016884">
    <property type="term" value="F:carbon-nitrogen ligase activity, with glutamine as amido-N-donor"/>
    <property type="evidence" value="ECO:0007669"/>
    <property type="project" value="UniProtKB-UniRule"/>
</dbReference>
<dbReference type="OrthoDB" id="538640at2759"/>
<dbReference type="AlphaFoldDB" id="A0A7H9B680"/>
<dbReference type="Pfam" id="PF09424">
    <property type="entry name" value="YqeY"/>
    <property type="match status" value="1"/>
</dbReference>
<evidence type="ECO:0000256" key="1">
    <source>
        <dbReference type="ARBA" id="ARBA00007538"/>
    </source>
</evidence>
<organism evidence="4 5">
    <name type="scientific">Zygotorulaspora mrakii</name>
    <name type="common">Zygosaccharomyces mrakii</name>
    <dbReference type="NCBI Taxonomy" id="42260"/>
    <lineage>
        <taxon>Eukaryota</taxon>
        <taxon>Fungi</taxon>
        <taxon>Dikarya</taxon>
        <taxon>Ascomycota</taxon>
        <taxon>Saccharomycotina</taxon>
        <taxon>Saccharomycetes</taxon>
        <taxon>Saccharomycetales</taxon>
        <taxon>Saccharomycetaceae</taxon>
        <taxon>Zygotorulaspora</taxon>
    </lineage>
</organism>
<dbReference type="InterPro" id="IPR019004">
    <property type="entry name" value="YqeY/Aim41"/>
</dbReference>
<sequence>MLKLRSPLLQRLNRQIRCASTSSYNNALLTLKKDLKEAMISKNDLKKNTIRGLLSAIKNKEIDNRDKNFDEFMLFEVFSKLVKQRQDSIKEFLKNERGELVDKEKQEMQLIQGYMDSLPVSTSEEIDIKAVEYLEKLKASQPELQMKQVFNKIDWNTMPAAWKASPNAIKSSIAAHYKKFFWN</sequence>
<dbReference type="PANTHER" id="PTHR28055">
    <property type="entry name" value="ALTERED INHERITANCE OF MITOCHONDRIA PROTEIN 41, MITOCHONDRIAL"/>
    <property type="match status" value="1"/>
</dbReference>
<evidence type="ECO:0000313" key="4">
    <source>
        <dbReference type="EMBL" id="QLG74013.1"/>
    </source>
</evidence>
<comment type="similarity">
    <text evidence="1 3">Belongs to the AIM41 family.</text>
</comment>
<dbReference type="Proteomes" id="UP000509704">
    <property type="component" value="Chromosome 6"/>
</dbReference>
<dbReference type="GO" id="GO:0005739">
    <property type="term" value="C:mitochondrion"/>
    <property type="evidence" value="ECO:0007669"/>
    <property type="project" value="UniProtKB-SubCell"/>
</dbReference>
<keyword evidence="5" id="KW-1185">Reference proteome</keyword>
<accession>A0A7H9B680</accession>
<name>A0A7H9B680_ZYGMR</name>
<proteinExistence type="inferred from homology"/>
<dbReference type="PANTHER" id="PTHR28055:SF1">
    <property type="entry name" value="ALTERED INHERITANCE OF MITOCHONDRIA PROTEIN 41, MITOCHONDRIAL"/>
    <property type="match status" value="1"/>
</dbReference>
<dbReference type="Gene3D" id="1.10.1510.10">
    <property type="entry name" value="Uncharacterised protein YqeY/AIM41 PF09424, N-terminal domain"/>
    <property type="match status" value="1"/>
</dbReference>